<keyword evidence="13" id="KW-0238">DNA-binding</keyword>
<feature type="compositionally biased region" description="Low complexity" evidence="16">
    <location>
        <begin position="307"/>
        <end position="318"/>
    </location>
</feature>
<evidence type="ECO:0000256" key="11">
    <source>
        <dbReference type="ARBA" id="ARBA00022918"/>
    </source>
</evidence>
<dbReference type="PROSITE" id="PS50878">
    <property type="entry name" value="RT_POL"/>
    <property type="match status" value="1"/>
</dbReference>
<keyword evidence="3" id="KW-0548">Nucleotidyltransferase</keyword>
<evidence type="ECO:0000256" key="2">
    <source>
        <dbReference type="ARBA" id="ARBA00022679"/>
    </source>
</evidence>
<name>A0AAD8VJR3_LOLMU</name>
<feature type="domain" description="Reverse transcriptase" evidence="17">
    <location>
        <begin position="660"/>
        <end position="839"/>
    </location>
</feature>
<dbReference type="EMBL" id="JAUUTY010000007">
    <property type="protein sequence ID" value="KAK1607776.1"/>
    <property type="molecule type" value="Genomic_DNA"/>
</dbReference>
<evidence type="ECO:0000256" key="5">
    <source>
        <dbReference type="ARBA" id="ARBA00022723"/>
    </source>
</evidence>
<dbReference type="InterPro" id="IPR050951">
    <property type="entry name" value="Retrovirus_Pol_polyprotein"/>
</dbReference>
<keyword evidence="7" id="KW-0255">Endonuclease</keyword>
<dbReference type="Pfam" id="PF03732">
    <property type="entry name" value="Retrotrans_gag"/>
    <property type="match status" value="1"/>
</dbReference>
<keyword evidence="8" id="KW-0378">Hydrolase</keyword>
<dbReference type="FunFam" id="3.30.70.270:FF:000020">
    <property type="entry name" value="Transposon Tf2-6 polyprotein-like Protein"/>
    <property type="match status" value="1"/>
</dbReference>
<evidence type="ECO:0000256" key="4">
    <source>
        <dbReference type="ARBA" id="ARBA00022722"/>
    </source>
</evidence>
<evidence type="ECO:0000256" key="13">
    <source>
        <dbReference type="ARBA" id="ARBA00023125"/>
    </source>
</evidence>
<dbReference type="FunFam" id="3.10.10.10:FF:000007">
    <property type="entry name" value="Retrovirus-related Pol polyprotein from transposon 17.6-like Protein"/>
    <property type="match status" value="1"/>
</dbReference>
<protein>
    <submittedName>
        <fullName evidence="19">Uncharacterized protein</fullName>
    </submittedName>
</protein>
<dbReference type="SUPFAM" id="SSF50630">
    <property type="entry name" value="Acid proteases"/>
    <property type="match status" value="1"/>
</dbReference>
<dbReference type="GO" id="GO:0015074">
    <property type="term" value="P:DNA integration"/>
    <property type="evidence" value="ECO:0007669"/>
    <property type="project" value="UniProtKB-KW"/>
</dbReference>
<dbReference type="InterPro" id="IPR043502">
    <property type="entry name" value="DNA/RNA_pol_sf"/>
</dbReference>
<dbReference type="InterPro" id="IPR043128">
    <property type="entry name" value="Rev_trsase/Diguanyl_cyclase"/>
</dbReference>
<gene>
    <name evidence="19" type="ORF">QYE76_031449</name>
</gene>
<dbReference type="GO" id="GO:0006310">
    <property type="term" value="P:DNA recombination"/>
    <property type="evidence" value="ECO:0007669"/>
    <property type="project" value="UniProtKB-KW"/>
</dbReference>
<keyword evidence="10" id="KW-0229">DNA integration</keyword>
<dbReference type="SUPFAM" id="SSF53098">
    <property type="entry name" value="Ribonuclease H-like"/>
    <property type="match status" value="1"/>
</dbReference>
<dbReference type="CDD" id="cd09274">
    <property type="entry name" value="RNase_HI_RT_Ty3"/>
    <property type="match status" value="1"/>
</dbReference>
<keyword evidence="12" id="KW-0239">DNA-directed DNA polymerase</keyword>
<dbReference type="Pfam" id="PF08284">
    <property type="entry name" value="RVP_2"/>
    <property type="match status" value="1"/>
</dbReference>
<dbReference type="Proteomes" id="UP001231189">
    <property type="component" value="Unassembled WGS sequence"/>
</dbReference>
<feature type="region of interest" description="Disordered" evidence="16">
    <location>
        <begin position="1546"/>
        <end position="1580"/>
    </location>
</feature>
<evidence type="ECO:0000256" key="7">
    <source>
        <dbReference type="ARBA" id="ARBA00022759"/>
    </source>
</evidence>
<dbReference type="GO" id="GO:0046872">
    <property type="term" value="F:metal ion binding"/>
    <property type="evidence" value="ECO:0007669"/>
    <property type="project" value="UniProtKB-KW"/>
</dbReference>
<dbReference type="GO" id="GO:0006508">
    <property type="term" value="P:proteolysis"/>
    <property type="evidence" value="ECO:0007669"/>
    <property type="project" value="UniProtKB-KW"/>
</dbReference>
<dbReference type="Gene3D" id="3.10.10.10">
    <property type="entry name" value="HIV Type 1 Reverse Transcriptase, subunit A, domain 1"/>
    <property type="match status" value="1"/>
</dbReference>
<comment type="caution">
    <text evidence="19">The sequence shown here is derived from an EMBL/GenBank/DDBJ whole genome shotgun (WGS) entry which is preliminary data.</text>
</comment>
<dbReference type="Gene3D" id="3.10.20.370">
    <property type="match status" value="1"/>
</dbReference>
<keyword evidence="14" id="KW-0233">DNA recombination</keyword>
<accession>A0AAD8VJR3</accession>
<dbReference type="Pfam" id="PF24626">
    <property type="entry name" value="SH3_Tf2-1"/>
    <property type="match status" value="1"/>
</dbReference>
<evidence type="ECO:0000256" key="3">
    <source>
        <dbReference type="ARBA" id="ARBA00022695"/>
    </source>
</evidence>
<evidence type="ECO:0000313" key="20">
    <source>
        <dbReference type="Proteomes" id="UP001231189"/>
    </source>
</evidence>
<dbReference type="Gene3D" id="3.30.70.270">
    <property type="match status" value="2"/>
</dbReference>
<dbReference type="Pfam" id="PF00078">
    <property type="entry name" value="RVT_1"/>
    <property type="match status" value="1"/>
</dbReference>
<dbReference type="Gene3D" id="2.40.70.10">
    <property type="entry name" value="Acid Proteases"/>
    <property type="match status" value="1"/>
</dbReference>
<organism evidence="19 20">
    <name type="scientific">Lolium multiflorum</name>
    <name type="common">Italian ryegrass</name>
    <name type="synonym">Lolium perenne subsp. multiflorum</name>
    <dbReference type="NCBI Taxonomy" id="4521"/>
    <lineage>
        <taxon>Eukaryota</taxon>
        <taxon>Viridiplantae</taxon>
        <taxon>Streptophyta</taxon>
        <taxon>Embryophyta</taxon>
        <taxon>Tracheophyta</taxon>
        <taxon>Spermatophyta</taxon>
        <taxon>Magnoliopsida</taxon>
        <taxon>Liliopsida</taxon>
        <taxon>Poales</taxon>
        <taxon>Poaceae</taxon>
        <taxon>BOP clade</taxon>
        <taxon>Pooideae</taxon>
        <taxon>Poodae</taxon>
        <taxon>Poeae</taxon>
        <taxon>Poeae Chloroplast Group 2 (Poeae type)</taxon>
        <taxon>Loliodinae</taxon>
        <taxon>Loliinae</taxon>
        <taxon>Lolium</taxon>
    </lineage>
</organism>
<keyword evidence="6" id="KW-0064">Aspartyl protease</keyword>
<dbReference type="PANTHER" id="PTHR37984:SF5">
    <property type="entry name" value="PROTEIN NYNRIN-LIKE"/>
    <property type="match status" value="1"/>
</dbReference>
<evidence type="ECO:0000313" key="19">
    <source>
        <dbReference type="EMBL" id="KAK1607776.1"/>
    </source>
</evidence>
<evidence type="ECO:0000256" key="15">
    <source>
        <dbReference type="ARBA" id="ARBA00023268"/>
    </source>
</evidence>
<evidence type="ECO:0000259" key="18">
    <source>
        <dbReference type="PROSITE" id="PS50994"/>
    </source>
</evidence>
<keyword evidence="9" id="KW-0460">Magnesium</keyword>
<proteinExistence type="predicted"/>
<reference evidence="19" key="1">
    <citation type="submission" date="2023-07" db="EMBL/GenBank/DDBJ databases">
        <title>A chromosome-level genome assembly of Lolium multiflorum.</title>
        <authorList>
            <person name="Chen Y."/>
            <person name="Copetti D."/>
            <person name="Kolliker R."/>
            <person name="Studer B."/>
        </authorList>
    </citation>
    <scope>NUCLEOTIDE SEQUENCE</scope>
    <source>
        <strain evidence="19">02402/16</strain>
        <tissue evidence="19">Leaf</tissue>
    </source>
</reference>
<dbReference type="InterPro" id="IPR036397">
    <property type="entry name" value="RNaseH_sf"/>
</dbReference>
<evidence type="ECO:0000256" key="10">
    <source>
        <dbReference type="ARBA" id="ARBA00022908"/>
    </source>
</evidence>
<dbReference type="FunFam" id="3.10.20.370:FF:000001">
    <property type="entry name" value="Retrovirus-related Pol polyprotein from transposon 17.6-like protein"/>
    <property type="match status" value="1"/>
</dbReference>
<dbReference type="GO" id="GO:0003887">
    <property type="term" value="F:DNA-directed DNA polymerase activity"/>
    <property type="evidence" value="ECO:0007669"/>
    <property type="project" value="UniProtKB-KW"/>
</dbReference>
<evidence type="ECO:0000256" key="6">
    <source>
        <dbReference type="ARBA" id="ARBA00022750"/>
    </source>
</evidence>
<dbReference type="CDD" id="cd01647">
    <property type="entry name" value="RT_LTR"/>
    <property type="match status" value="1"/>
</dbReference>
<dbReference type="InterPro" id="IPR000477">
    <property type="entry name" value="RT_dom"/>
</dbReference>
<dbReference type="PROSITE" id="PS50994">
    <property type="entry name" value="INTEGRASE"/>
    <property type="match status" value="1"/>
</dbReference>
<sequence>MSESLAAAAEATNTKLDALTAQLAGLASWMKAMDASVADLSTTATTLKLHAEDTAARLGVIESRPLPQPPSPAVLPTSAPGGVAARRPDGHGVDNSARGPNPETCGSRRFPPDNGTLIIPDHFHNGYEEDHYDRSRNHARYTSTPKMDFPKFDGSDPTIWKDNCEMYFEIYGISDMMKVKFAMLNFVGNAALWLKTVQSKQYIIYWEDLYKAVESYWGKNKFNLFMRQILTIKQVGTVEEYTEKFNQLKHQILLHDPSTSEVFFVERFIAGLSDELRSAVLLHLPNDVDTASLLAQLQETEQENVKQQQRSSSRSSYRTFHNTDKAKHTGRVEETKKPETPRWDDKLEALRAFRKSKGQCFTCGGEKWSRTHKCPPQVPLHILEELLDALPPEKDTGSEEEVSSGDELMCVDAVAVTGSPTARRRTIRLHGHVGDHEVLILVDSGSGASFVDTRLVDKLQIPPQPCDPSQFVIANGDTMISNQMLPQLAWRTQGHTFKQDMKILPLGCYDIILGADWLEEFSPMWVHWRNRRMRFKHHGRRITLQGIQDDGVPGCQISARQLKGLLKKGAIAECVEVQPVHQQGSLHAMEQVPSGDDHPAVTAVLVEFADLFNPSVGLPPRRHHDHHIPLIAGAQPVSARPYRYAPHQKNEIERQIHLMLQQGIIRHSSSPFASPVLLVRKKDGTWRFCIDYRQLNAITVKHKHPMPIVDELLDELAGARWFTKLDLSSGYHQLRVAEGDEYKTAFRTHQGLYEFLVMPFGLTNAPATFQSVMNTVFEQVLRKGVLVFMDDILVYSSTLEQHVQQLREVLQILRAHKFYLKRSKCMFAQQNLEYLGHVIGVDGVATDSSKITAVQAWPRPKNLKELRGFLGLTGYYRKFIKGYGVISKPLTQLLRKGEVYQWTPITEEAFRALKLALVQAPVLALPDFSQQFIVETDACQTGVGAVLMQNGHPVAYLSKALSTRNQALSTYEKECLAILMAIEKWRSYLQQQEFVIRTDQKSLLHLSEQRLGTGMQHKAFVKLMGLRYTIQYKKGITNAAADALSRCPHSADLLAISSVVPSWLDKLVMGYSDDSETKKLWTELSITGTNSDGFELKQGVIRKHGRVWVGGNTLAQQHILQALHDSGIGGHSGALATYQRVKKLFIWPNMKQDVQEFVQKCDTCQRAKAEHTRLPGLLQPLPVPPEAWHTISLDFVEGLPKSNGHDVILVVVDKLTKYGHFIPLKHPFTALQVAQLFVDHVYKLHGLPHCIISDRDKIFTSNLWQELFRLTDTKLLMSSAYHPQTDGQTERLNQCMESFLRCTVHACPTKWFKWLPLAEFWYNTAFHSAIGRAPFEALYGHPPRHFGISASAACAVPELDYWLQEREVMVSLLRQHLIRAQQRMKKQADKHRQERSFAVGDLVFLKLQPYVQTSLAPRSSQKLAFKFFGPYKVLAKVGEVAYKLELPANSKIHNVVHVSQLKRRLPNTQSVSDDLALLSVDVFAILQPSEVLARRVIRRGNAQVPRVLVRWLGLPSSSITWEDEAAMQARFPSAMAWGQAISQGGANVTAEPQAQEKPRTCDQPKACQGVATAKKKSSST</sequence>
<dbReference type="Pfam" id="PF17921">
    <property type="entry name" value="Integrase_H2C2"/>
    <property type="match status" value="1"/>
</dbReference>
<dbReference type="CDD" id="cd00303">
    <property type="entry name" value="retropepsin_like"/>
    <property type="match status" value="1"/>
</dbReference>
<keyword evidence="1" id="KW-0645">Protease</keyword>
<keyword evidence="20" id="KW-1185">Reference proteome</keyword>
<feature type="domain" description="Integrase catalytic" evidence="18">
    <location>
        <begin position="1181"/>
        <end position="1342"/>
    </location>
</feature>
<dbReference type="GO" id="GO:0004519">
    <property type="term" value="F:endonuclease activity"/>
    <property type="evidence" value="ECO:0007669"/>
    <property type="project" value="UniProtKB-KW"/>
</dbReference>
<dbReference type="InterPro" id="IPR041588">
    <property type="entry name" value="Integrase_H2C2"/>
</dbReference>
<evidence type="ECO:0000256" key="16">
    <source>
        <dbReference type="SAM" id="MobiDB-lite"/>
    </source>
</evidence>
<dbReference type="GO" id="GO:0003964">
    <property type="term" value="F:RNA-directed DNA polymerase activity"/>
    <property type="evidence" value="ECO:0007669"/>
    <property type="project" value="UniProtKB-KW"/>
</dbReference>
<keyword evidence="11" id="KW-0695">RNA-directed DNA polymerase</keyword>
<dbReference type="InterPro" id="IPR016197">
    <property type="entry name" value="Chromo-like_dom_sf"/>
</dbReference>
<feature type="region of interest" description="Disordered" evidence="16">
    <location>
        <begin position="62"/>
        <end position="111"/>
    </location>
</feature>
<evidence type="ECO:0000256" key="12">
    <source>
        <dbReference type="ARBA" id="ARBA00022932"/>
    </source>
</evidence>
<dbReference type="InterPro" id="IPR041577">
    <property type="entry name" value="RT_RNaseH_2"/>
</dbReference>
<keyword evidence="4" id="KW-0540">Nuclease</keyword>
<dbReference type="Gene3D" id="3.30.420.10">
    <property type="entry name" value="Ribonuclease H-like superfamily/Ribonuclease H"/>
    <property type="match status" value="1"/>
</dbReference>
<dbReference type="GO" id="GO:0004190">
    <property type="term" value="F:aspartic-type endopeptidase activity"/>
    <property type="evidence" value="ECO:0007669"/>
    <property type="project" value="UniProtKB-KW"/>
</dbReference>
<dbReference type="Gene3D" id="1.10.340.70">
    <property type="match status" value="1"/>
</dbReference>
<keyword evidence="15" id="KW-0511">Multifunctional enzyme</keyword>
<evidence type="ECO:0000256" key="8">
    <source>
        <dbReference type="ARBA" id="ARBA00022801"/>
    </source>
</evidence>
<evidence type="ECO:0000256" key="9">
    <source>
        <dbReference type="ARBA" id="ARBA00022842"/>
    </source>
</evidence>
<evidence type="ECO:0000259" key="17">
    <source>
        <dbReference type="PROSITE" id="PS50878"/>
    </source>
</evidence>
<dbReference type="GO" id="GO:0003677">
    <property type="term" value="F:DNA binding"/>
    <property type="evidence" value="ECO:0007669"/>
    <property type="project" value="UniProtKB-KW"/>
</dbReference>
<dbReference type="Pfam" id="PF17919">
    <property type="entry name" value="RT_RNaseH_2"/>
    <property type="match status" value="1"/>
</dbReference>
<dbReference type="InterPro" id="IPR056924">
    <property type="entry name" value="SH3_Tf2-1"/>
</dbReference>
<evidence type="ECO:0000256" key="14">
    <source>
        <dbReference type="ARBA" id="ARBA00023172"/>
    </source>
</evidence>
<dbReference type="InterPro" id="IPR012337">
    <property type="entry name" value="RNaseH-like_sf"/>
</dbReference>
<evidence type="ECO:0000256" key="1">
    <source>
        <dbReference type="ARBA" id="ARBA00022670"/>
    </source>
</evidence>
<feature type="region of interest" description="Disordered" evidence="16">
    <location>
        <begin position="300"/>
        <end position="343"/>
    </location>
</feature>
<dbReference type="SUPFAM" id="SSF56672">
    <property type="entry name" value="DNA/RNA polymerases"/>
    <property type="match status" value="1"/>
</dbReference>
<dbReference type="PANTHER" id="PTHR37984">
    <property type="entry name" value="PROTEIN CBG26694"/>
    <property type="match status" value="1"/>
</dbReference>
<keyword evidence="2" id="KW-0808">Transferase</keyword>
<dbReference type="InterPro" id="IPR021109">
    <property type="entry name" value="Peptidase_aspartic_dom_sf"/>
</dbReference>
<dbReference type="SUPFAM" id="SSF54160">
    <property type="entry name" value="Chromo domain-like"/>
    <property type="match status" value="1"/>
</dbReference>
<feature type="compositionally biased region" description="Basic and acidic residues" evidence="16">
    <location>
        <begin position="321"/>
        <end position="343"/>
    </location>
</feature>
<dbReference type="InterPro" id="IPR001584">
    <property type="entry name" value="Integrase_cat-core"/>
</dbReference>
<keyword evidence="5" id="KW-0479">Metal-binding</keyword>
<dbReference type="InterPro" id="IPR005162">
    <property type="entry name" value="Retrotrans_gag_dom"/>
</dbReference>